<proteinExistence type="predicted"/>
<feature type="transmembrane region" description="Helical" evidence="1">
    <location>
        <begin position="12"/>
        <end position="30"/>
    </location>
</feature>
<keyword evidence="1" id="KW-0472">Membrane</keyword>
<evidence type="ECO:0000313" key="2">
    <source>
        <dbReference type="EMBL" id="SVD23358.1"/>
    </source>
</evidence>
<sequence>MVKFILKSIGQRIVLLFFISIISHTIVHLAPGEPTLVD</sequence>
<keyword evidence="1" id="KW-0812">Transmembrane</keyword>
<dbReference type="AlphaFoldDB" id="A0A382TPI9"/>
<dbReference type="EMBL" id="UINC01137798">
    <property type="protein sequence ID" value="SVD23358.1"/>
    <property type="molecule type" value="Genomic_DNA"/>
</dbReference>
<reference evidence="2" key="1">
    <citation type="submission" date="2018-05" db="EMBL/GenBank/DDBJ databases">
        <authorList>
            <person name="Lanie J.A."/>
            <person name="Ng W.-L."/>
            <person name="Kazmierczak K.M."/>
            <person name="Andrzejewski T.M."/>
            <person name="Davidsen T.M."/>
            <person name="Wayne K.J."/>
            <person name="Tettelin H."/>
            <person name="Glass J.I."/>
            <person name="Rusch D."/>
            <person name="Podicherti R."/>
            <person name="Tsui H.-C.T."/>
            <person name="Winkler M.E."/>
        </authorList>
    </citation>
    <scope>NUCLEOTIDE SEQUENCE</scope>
</reference>
<keyword evidence="1" id="KW-1133">Transmembrane helix</keyword>
<gene>
    <name evidence="2" type="ORF">METZ01_LOCUS376212</name>
</gene>
<protein>
    <submittedName>
        <fullName evidence="2">Uncharacterized protein</fullName>
    </submittedName>
</protein>
<feature type="non-terminal residue" evidence="2">
    <location>
        <position position="38"/>
    </location>
</feature>
<accession>A0A382TPI9</accession>
<name>A0A382TPI9_9ZZZZ</name>
<evidence type="ECO:0000256" key="1">
    <source>
        <dbReference type="SAM" id="Phobius"/>
    </source>
</evidence>
<organism evidence="2">
    <name type="scientific">marine metagenome</name>
    <dbReference type="NCBI Taxonomy" id="408172"/>
    <lineage>
        <taxon>unclassified sequences</taxon>
        <taxon>metagenomes</taxon>
        <taxon>ecological metagenomes</taxon>
    </lineage>
</organism>